<accession>A0A2V3IHL2</accession>
<comment type="caution">
    <text evidence="2">The sequence shown here is derived from an EMBL/GenBank/DDBJ whole genome shotgun (WGS) entry which is preliminary data.</text>
</comment>
<feature type="compositionally biased region" description="Basic and acidic residues" evidence="1">
    <location>
        <begin position="196"/>
        <end position="215"/>
    </location>
</feature>
<proteinExistence type="predicted"/>
<name>A0A2V3IHL2_9FLOR</name>
<protein>
    <submittedName>
        <fullName evidence="2">Uncharacterized protein</fullName>
    </submittedName>
</protein>
<keyword evidence="3" id="KW-1185">Reference proteome</keyword>
<evidence type="ECO:0000313" key="2">
    <source>
        <dbReference type="EMBL" id="PXF41584.1"/>
    </source>
</evidence>
<reference evidence="2 3" key="1">
    <citation type="journal article" date="2018" name="Mol. Biol. Evol.">
        <title>Analysis of the draft genome of the red seaweed Gracilariopsis chorda provides insights into genome size evolution in Rhodophyta.</title>
        <authorList>
            <person name="Lee J."/>
            <person name="Yang E.C."/>
            <person name="Graf L."/>
            <person name="Yang J.H."/>
            <person name="Qiu H."/>
            <person name="Zel Zion U."/>
            <person name="Chan C.X."/>
            <person name="Stephens T.G."/>
            <person name="Weber A.P.M."/>
            <person name="Boo G.H."/>
            <person name="Boo S.M."/>
            <person name="Kim K.M."/>
            <person name="Shin Y."/>
            <person name="Jung M."/>
            <person name="Lee S.J."/>
            <person name="Yim H.S."/>
            <person name="Lee J.H."/>
            <person name="Bhattacharya D."/>
            <person name="Yoon H.S."/>
        </authorList>
    </citation>
    <scope>NUCLEOTIDE SEQUENCE [LARGE SCALE GENOMIC DNA]</scope>
    <source>
        <strain evidence="2 3">SKKU-2015</strain>
        <tissue evidence="2">Whole body</tissue>
    </source>
</reference>
<evidence type="ECO:0000256" key="1">
    <source>
        <dbReference type="SAM" id="MobiDB-lite"/>
    </source>
</evidence>
<dbReference type="Proteomes" id="UP000247409">
    <property type="component" value="Unassembled WGS sequence"/>
</dbReference>
<dbReference type="AlphaFoldDB" id="A0A2V3IHL2"/>
<feature type="region of interest" description="Disordered" evidence="1">
    <location>
        <begin position="196"/>
        <end position="230"/>
    </location>
</feature>
<gene>
    <name evidence="2" type="ORF">BWQ96_08698</name>
</gene>
<dbReference type="EMBL" id="NBIV01000208">
    <property type="protein sequence ID" value="PXF41584.1"/>
    <property type="molecule type" value="Genomic_DNA"/>
</dbReference>
<sequence>MKWAYPSPGIVDRRSADVPATRDARGSQNVSAADDFNGDLLVKVMSEAEDVVLIATHDVAVVPNSTVHRKRMGGNTQLLGRAINLVDVAAKFCVSFANAPQREYSAAPFLIGHLDALRCIRAVATIMRRLVTDAMGTYCSGSGLPVPTEEEDLRAVECKGLCFDALCPGATVRRRVLQSRCLRMTAYEFTKLHADSRGRGGRDAASTEERDKDMDAAQSDLENQPGVFAL</sequence>
<evidence type="ECO:0000313" key="3">
    <source>
        <dbReference type="Proteomes" id="UP000247409"/>
    </source>
</evidence>
<organism evidence="2 3">
    <name type="scientific">Gracilariopsis chorda</name>
    <dbReference type="NCBI Taxonomy" id="448386"/>
    <lineage>
        <taxon>Eukaryota</taxon>
        <taxon>Rhodophyta</taxon>
        <taxon>Florideophyceae</taxon>
        <taxon>Rhodymeniophycidae</taxon>
        <taxon>Gracilariales</taxon>
        <taxon>Gracilariaceae</taxon>
        <taxon>Gracilariopsis</taxon>
    </lineage>
</organism>